<evidence type="ECO:0000313" key="2">
    <source>
        <dbReference type="Proteomes" id="UP000008315"/>
    </source>
</evidence>
<evidence type="ECO:0000313" key="1">
    <source>
        <dbReference type="EMBL" id="CCE21871.1"/>
    </source>
</evidence>
<name>G4SV95_META2</name>
<dbReference type="RefSeq" id="WP_014146685.1">
    <property type="nucleotide sequence ID" value="NZ_CP184748.1"/>
</dbReference>
<dbReference type="Proteomes" id="UP000008315">
    <property type="component" value="Chromosome"/>
</dbReference>
<organism evidence="1 2">
    <name type="scientific">Methylotuvimicrobium alcaliphilum (strain DSM 19304 / NCIMB 14124 / VKM B-2133 / 20Z)</name>
    <name type="common">Methylomicrobium alcaliphilum</name>
    <dbReference type="NCBI Taxonomy" id="1091494"/>
    <lineage>
        <taxon>Bacteria</taxon>
        <taxon>Pseudomonadati</taxon>
        <taxon>Pseudomonadota</taxon>
        <taxon>Gammaproteobacteria</taxon>
        <taxon>Methylococcales</taxon>
        <taxon>Methylococcaceae</taxon>
        <taxon>Methylotuvimicrobium</taxon>
    </lineage>
</organism>
<sequence length="96" mass="10291">MKHVHGKTAQQGMNSMSKEIVKGSMASATVQGGSKLLGKAAKHPLLVFGLGVAAGYVIYKYRKEIISGTTKVVDAGKDFVLQQKENLEDIVAETKE</sequence>
<reference evidence="2" key="1">
    <citation type="journal article" date="2012" name="J. Bacteriol.">
        <title>Genome sequence of the haloalkaliphilic methanotrophic bacterium Methylomicrobium alcaliphilum 20Z.</title>
        <authorList>
            <person name="Vuilleumier S."/>
            <person name="Khmelenina V.N."/>
            <person name="Bringel F."/>
            <person name="Reshetnikov A.S."/>
            <person name="Lajus A."/>
            <person name="Mangenot S."/>
            <person name="Rouy Z."/>
            <person name="Op den Camp H.J."/>
            <person name="Jetten M.S."/>
            <person name="Dispirito A.A."/>
            <person name="Dunfield P."/>
            <person name="Klotz M.G."/>
            <person name="Semrau J.D."/>
            <person name="Stein L.Y."/>
            <person name="Barbe V."/>
            <person name="Medigue C."/>
            <person name="Trotsenko Y.A."/>
            <person name="Kalyuzhnaya M.G."/>
        </authorList>
    </citation>
    <scope>NUCLEOTIDE SEQUENCE [LARGE SCALE GENOMIC DNA]</scope>
    <source>
        <strain evidence="2">DSM 19304 / NCIMB 14124 / VKM B-2133 / 20Z</strain>
    </source>
</reference>
<dbReference type="EMBL" id="FO082060">
    <property type="protein sequence ID" value="CCE21871.1"/>
    <property type="molecule type" value="Genomic_DNA"/>
</dbReference>
<protein>
    <submittedName>
        <fullName evidence="1">Uncharacterized protein</fullName>
    </submittedName>
</protein>
<keyword evidence="2" id="KW-1185">Reference proteome</keyword>
<dbReference type="STRING" id="1091494.MEALZ_0170"/>
<dbReference type="AlphaFoldDB" id="G4SV95"/>
<dbReference type="HOGENOM" id="CLU_164507_0_0_6"/>
<proteinExistence type="predicted"/>
<accession>G4SV95</accession>
<dbReference type="PATRIC" id="fig|271065.3.peg.177"/>
<gene>
    <name evidence="1" type="ordered locus">MEALZ_0170</name>
</gene>
<dbReference type="KEGG" id="mah:MEALZ_0170"/>